<dbReference type="EC" id="3.1.3.-" evidence="7"/>
<dbReference type="InterPro" id="IPR023214">
    <property type="entry name" value="HAD_sf"/>
</dbReference>
<dbReference type="PIRSF" id="PIRSF004682">
    <property type="entry name" value="GmhB"/>
    <property type="match status" value="1"/>
</dbReference>
<dbReference type="Pfam" id="PF13344">
    <property type="entry name" value="Hydrolase_6"/>
    <property type="match status" value="1"/>
</dbReference>
<evidence type="ECO:0000313" key="9">
    <source>
        <dbReference type="Proteomes" id="UP001521150"/>
    </source>
</evidence>
<reference evidence="8 9" key="1">
    <citation type="submission" date="2021-12" db="EMBL/GenBank/DDBJ databases">
        <title>Genome sequence of Kibdelosporangium philippinense ATCC 49844.</title>
        <authorList>
            <person name="Fedorov E.A."/>
            <person name="Omeragic M."/>
            <person name="Shalygina K.F."/>
            <person name="Maclea K.S."/>
        </authorList>
    </citation>
    <scope>NUCLEOTIDE SEQUENCE [LARGE SCALE GENOMIC DNA]</scope>
    <source>
        <strain evidence="8 9">ATCC 49844</strain>
    </source>
</reference>
<evidence type="ECO:0000313" key="8">
    <source>
        <dbReference type="EMBL" id="MCE7003692.1"/>
    </source>
</evidence>
<dbReference type="InterPro" id="IPR006357">
    <property type="entry name" value="HAD-SF_hydro_IIA"/>
</dbReference>
<dbReference type="CDD" id="cd07503">
    <property type="entry name" value="HAD_HisB-N"/>
    <property type="match status" value="1"/>
</dbReference>
<dbReference type="Gene3D" id="3.40.50.1000">
    <property type="entry name" value="HAD superfamily/HAD-like"/>
    <property type="match status" value="1"/>
</dbReference>
<dbReference type="GO" id="GO:0016787">
    <property type="term" value="F:hydrolase activity"/>
    <property type="evidence" value="ECO:0007669"/>
    <property type="project" value="UniProtKB-KW"/>
</dbReference>
<keyword evidence="4 7" id="KW-0378">Hydrolase</keyword>
<evidence type="ECO:0000256" key="2">
    <source>
        <dbReference type="ARBA" id="ARBA00022490"/>
    </source>
</evidence>
<dbReference type="NCBIfam" id="TIGR01549">
    <property type="entry name" value="HAD-SF-IA-v1"/>
    <property type="match status" value="1"/>
</dbReference>
<dbReference type="InterPro" id="IPR006543">
    <property type="entry name" value="Histidinol-phos"/>
</dbReference>
<accession>A0ABS8Z861</accession>
<dbReference type="InterPro" id="IPR036412">
    <property type="entry name" value="HAD-like_sf"/>
</dbReference>
<evidence type="ECO:0000256" key="7">
    <source>
        <dbReference type="PIRNR" id="PIRNR004682"/>
    </source>
</evidence>
<name>A0ABS8Z861_9PSEU</name>
<comment type="similarity">
    <text evidence="7">Belongs to the gmhB family.</text>
</comment>
<gene>
    <name evidence="8" type="ORF">LWC34_12765</name>
</gene>
<dbReference type="EMBL" id="JAJVCN010000001">
    <property type="protein sequence ID" value="MCE7003692.1"/>
    <property type="molecule type" value="Genomic_DNA"/>
</dbReference>
<dbReference type="RefSeq" id="WP_233725262.1">
    <property type="nucleotide sequence ID" value="NZ_JAJVCN010000001.1"/>
</dbReference>
<dbReference type="PANTHER" id="PTHR42891">
    <property type="entry name" value="D-GLYCERO-BETA-D-MANNO-HEPTOSE-1,7-BISPHOSPHATE 7-PHOSPHATASE"/>
    <property type="match status" value="1"/>
</dbReference>
<dbReference type="InterPro" id="IPR004446">
    <property type="entry name" value="Heptose_bisP_phosphatase"/>
</dbReference>
<dbReference type="SUPFAM" id="SSF56784">
    <property type="entry name" value="HAD-like"/>
    <property type="match status" value="1"/>
</dbReference>
<dbReference type="PANTHER" id="PTHR42891:SF1">
    <property type="entry name" value="D-GLYCERO-BETA-D-MANNO-HEPTOSE-1,7-BISPHOSPHATE 7-PHOSPHATASE"/>
    <property type="match status" value="1"/>
</dbReference>
<evidence type="ECO:0000256" key="6">
    <source>
        <dbReference type="ARBA" id="ARBA00031828"/>
    </source>
</evidence>
<keyword evidence="3" id="KW-0479">Metal-binding</keyword>
<dbReference type="InterPro" id="IPR006439">
    <property type="entry name" value="HAD-SF_hydro_IA"/>
</dbReference>
<evidence type="ECO:0000256" key="4">
    <source>
        <dbReference type="ARBA" id="ARBA00022801"/>
    </source>
</evidence>
<organism evidence="8 9">
    <name type="scientific">Kibdelosporangium philippinense</name>
    <dbReference type="NCBI Taxonomy" id="211113"/>
    <lineage>
        <taxon>Bacteria</taxon>
        <taxon>Bacillati</taxon>
        <taxon>Actinomycetota</taxon>
        <taxon>Actinomycetes</taxon>
        <taxon>Pseudonocardiales</taxon>
        <taxon>Pseudonocardiaceae</taxon>
        <taxon>Kibdelosporangium</taxon>
    </lineage>
</organism>
<dbReference type="Proteomes" id="UP001521150">
    <property type="component" value="Unassembled WGS sequence"/>
</dbReference>
<dbReference type="Pfam" id="PF13242">
    <property type="entry name" value="Hydrolase_like"/>
    <property type="match status" value="1"/>
</dbReference>
<proteinExistence type="inferred from homology"/>
<dbReference type="NCBIfam" id="TIGR01662">
    <property type="entry name" value="HAD-SF-IIIA"/>
    <property type="match status" value="1"/>
</dbReference>
<keyword evidence="2 7" id="KW-0963">Cytoplasm</keyword>
<dbReference type="InterPro" id="IPR006549">
    <property type="entry name" value="HAD-SF_hydro_IIIA"/>
</dbReference>
<keyword evidence="9" id="KW-1185">Reference proteome</keyword>
<dbReference type="NCBIfam" id="TIGR01656">
    <property type="entry name" value="Histidinol-ppas"/>
    <property type="match status" value="1"/>
</dbReference>
<comment type="caution">
    <text evidence="8">The sequence shown here is derived from an EMBL/GenBank/DDBJ whole genome shotgun (WGS) entry which is preliminary data.</text>
</comment>
<keyword evidence="5 7" id="KW-0119">Carbohydrate metabolism</keyword>
<evidence type="ECO:0000256" key="5">
    <source>
        <dbReference type="ARBA" id="ARBA00023277"/>
    </source>
</evidence>
<evidence type="ECO:0000256" key="3">
    <source>
        <dbReference type="ARBA" id="ARBA00022723"/>
    </source>
</evidence>
<evidence type="ECO:0000256" key="1">
    <source>
        <dbReference type="ARBA" id="ARBA00004496"/>
    </source>
</evidence>
<protein>
    <recommendedName>
        <fullName evidence="6 7">D,D-heptose 1,7-bisphosphate phosphatase</fullName>
        <ecNumber evidence="7">3.1.3.-</ecNumber>
    </recommendedName>
</protein>
<comment type="subcellular location">
    <subcellularLocation>
        <location evidence="1 7">Cytoplasm</location>
    </subcellularLocation>
</comment>
<sequence length="170" mass="17930">MNPTVVLFDRDGTLIKDRPYNGNPALVEPLPLAGKALTRLRAAGVRTGVVTNQSGIARDLITESQVESVNARVDQILGPFDTWQICPHGPDDGCSCRKPAPGLIFAACAQLRVSPADVVVIGDIESDILAADNAGARAVLVPTTVTRSDEVHRAPVTASDLLAAVEWVLS</sequence>